<proteinExistence type="predicted"/>
<reference evidence="1" key="1">
    <citation type="submission" date="2021-06" db="EMBL/GenBank/DDBJ databases">
        <authorList>
            <person name="Kallberg Y."/>
            <person name="Tangrot J."/>
            <person name="Rosling A."/>
        </authorList>
    </citation>
    <scope>NUCLEOTIDE SEQUENCE</scope>
    <source>
        <strain evidence="1">AZ414A</strain>
    </source>
</reference>
<accession>A0A9N8W038</accession>
<comment type="caution">
    <text evidence="1">The sequence shown here is derived from an EMBL/GenBank/DDBJ whole genome shotgun (WGS) entry which is preliminary data.</text>
</comment>
<evidence type="ECO:0000313" key="1">
    <source>
        <dbReference type="EMBL" id="CAG8468670.1"/>
    </source>
</evidence>
<gene>
    <name evidence="1" type="ORF">DEBURN_LOCUS3050</name>
</gene>
<evidence type="ECO:0000313" key="2">
    <source>
        <dbReference type="Proteomes" id="UP000789706"/>
    </source>
</evidence>
<name>A0A9N8W038_9GLOM</name>
<keyword evidence="2" id="KW-1185">Reference proteome</keyword>
<dbReference type="EMBL" id="CAJVPK010000182">
    <property type="protein sequence ID" value="CAG8468670.1"/>
    <property type="molecule type" value="Genomic_DNA"/>
</dbReference>
<protein>
    <submittedName>
        <fullName evidence="1">1514_t:CDS:1</fullName>
    </submittedName>
</protein>
<dbReference type="AlphaFoldDB" id="A0A9N8W038"/>
<sequence length="76" mass="8703">MELDAFFQKHRIDWRCKGLSIGFIAPAVWYDQNPETVILERIRKLRNLLIKHPKVGVSSSDRTAGIIEAGKNRKIG</sequence>
<dbReference type="Proteomes" id="UP000789706">
    <property type="component" value="Unassembled WGS sequence"/>
</dbReference>
<organism evidence="1 2">
    <name type="scientific">Diversispora eburnea</name>
    <dbReference type="NCBI Taxonomy" id="1213867"/>
    <lineage>
        <taxon>Eukaryota</taxon>
        <taxon>Fungi</taxon>
        <taxon>Fungi incertae sedis</taxon>
        <taxon>Mucoromycota</taxon>
        <taxon>Glomeromycotina</taxon>
        <taxon>Glomeromycetes</taxon>
        <taxon>Diversisporales</taxon>
        <taxon>Diversisporaceae</taxon>
        <taxon>Diversispora</taxon>
    </lineage>
</organism>